<reference evidence="3" key="2">
    <citation type="journal article" date="2021" name="Genome Biol. Evol.">
        <title>Developing a high-quality reference genome for a parasitic bivalve with doubly uniparental inheritance (Bivalvia: Unionida).</title>
        <authorList>
            <person name="Smith C.H."/>
        </authorList>
    </citation>
    <scope>NUCLEOTIDE SEQUENCE</scope>
    <source>
        <strain evidence="3">CHS0354</strain>
        <tissue evidence="3">Mantle</tissue>
    </source>
</reference>
<feature type="region of interest" description="Disordered" evidence="1">
    <location>
        <begin position="193"/>
        <end position="216"/>
    </location>
</feature>
<organism evidence="3 4">
    <name type="scientific">Potamilus streckersoni</name>
    <dbReference type="NCBI Taxonomy" id="2493646"/>
    <lineage>
        <taxon>Eukaryota</taxon>
        <taxon>Metazoa</taxon>
        <taxon>Spiralia</taxon>
        <taxon>Lophotrochozoa</taxon>
        <taxon>Mollusca</taxon>
        <taxon>Bivalvia</taxon>
        <taxon>Autobranchia</taxon>
        <taxon>Heteroconchia</taxon>
        <taxon>Palaeoheterodonta</taxon>
        <taxon>Unionida</taxon>
        <taxon>Unionoidea</taxon>
        <taxon>Unionidae</taxon>
        <taxon>Ambleminae</taxon>
        <taxon>Lampsilini</taxon>
        <taxon>Potamilus</taxon>
    </lineage>
</organism>
<evidence type="ECO:0000313" key="3">
    <source>
        <dbReference type="EMBL" id="KAK3612533.1"/>
    </source>
</evidence>
<sequence>MEAKCGHLGRWWIVHVCLLIVLTQVESGFIDFRPGYEYIYRLNATADVVSVGKFLLRAKISYTNIQELSDSQELLLRVYGFQFSPIGQPDVRGHDFDFSSWFSFVITKHGVILRVYHDEDDVDEVIAIKKGIAGLLSAKLHSEDEVPGSTKGGHYSYTTEEVGHEGVWMNMSLCKIITNTTITIITTNTTIATTPTTSSDPSPTTTYKRSSMKIST</sequence>
<evidence type="ECO:0000256" key="1">
    <source>
        <dbReference type="SAM" id="MobiDB-lite"/>
    </source>
</evidence>
<feature type="signal peptide" evidence="2">
    <location>
        <begin position="1"/>
        <end position="27"/>
    </location>
</feature>
<feature type="compositionally biased region" description="Low complexity" evidence="1">
    <location>
        <begin position="193"/>
        <end position="206"/>
    </location>
</feature>
<accession>A0AAE0TPZ7</accession>
<evidence type="ECO:0000256" key="2">
    <source>
        <dbReference type="SAM" id="SignalP"/>
    </source>
</evidence>
<dbReference type="AlphaFoldDB" id="A0AAE0TPZ7"/>
<dbReference type="InterPro" id="IPR015816">
    <property type="entry name" value="Vitellinogen_b-sht_N"/>
</dbReference>
<name>A0AAE0TPZ7_9BIVA</name>
<keyword evidence="2" id="KW-0732">Signal</keyword>
<feature type="compositionally biased region" description="Polar residues" evidence="1">
    <location>
        <begin position="207"/>
        <end position="216"/>
    </location>
</feature>
<dbReference type="Proteomes" id="UP001195483">
    <property type="component" value="Unassembled WGS sequence"/>
</dbReference>
<dbReference type="GO" id="GO:0005319">
    <property type="term" value="F:lipid transporter activity"/>
    <property type="evidence" value="ECO:0007669"/>
    <property type="project" value="InterPro"/>
</dbReference>
<reference evidence="3" key="3">
    <citation type="submission" date="2023-05" db="EMBL/GenBank/DDBJ databases">
        <authorList>
            <person name="Smith C.H."/>
        </authorList>
    </citation>
    <scope>NUCLEOTIDE SEQUENCE</scope>
    <source>
        <strain evidence="3">CHS0354</strain>
        <tissue evidence="3">Mantle</tissue>
    </source>
</reference>
<dbReference type="InterPro" id="IPR015819">
    <property type="entry name" value="Lipid_transp_b-sht_shell"/>
</dbReference>
<protein>
    <submittedName>
        <fullName evidence="3">Uncharacterized protein</fullName>
    </submittedName>
</protein>
<proteinExistence type="predicted"/>
<keyword evidence="4" id="KW-1185">Reference proteome</keyword>
<evidence type="ECO:0000313" key="4">
    <source>
        <dbReference type="Proteomes" id="UP001195483"/>
    </source>
</evidence>
<feature type="chain" id="PRO_5041937775" evidence="2">
    <location>
        <begin position="28"/>
        <end position="216"/>
    </location>
</feature>
<comment type="caution">
    <text evidence="3">The sequence shown here is derived from an EMBL/GenBank/DDBJ whole genome shotgun (WGS) entry which is preliminary data.</text>
</comment>
<dbReference type="Gene3D" id="2.30.230.10">
    <property type="entry name" value="Lipovitellin, beta-sheet shell regions, chain A"/>
    <property type="match status" value="1"/>
</dbReference>
<reference evidence="3" key="1">
    <citation type="journal article" date="2021" name="Genome Biol. Evol.">
        <title>A High-Quality Reference Genome for a Parasitic Bivalve with Doubly Uniparental Inheritance (Bivalvia: Unionida).</title>
        <authorList>
            <person name="Smith C.H."/>
        </authorList>
    </citation>
    <scope>NUCLEOTIDE SEQUENCE</scope>
    <source>
        <tissue evidence="3">Mantle</tissue>
    </source>
</reference>
<gene>
    <name evidence="3" type="ORF">CHS0354_024510</name>
</gene>
<dbReference type="EMBL" id="JAEAOA010001453">
    <property type="protein sequence ID" value="KAK3612533.1"/>
    <property type="molecule type" value="Genomic_DNA"/>
</dbReference>
<dbReference type="SUPFAM" id="SSF56968">
    <property type="entry name" value="Lipovitellin-phosvitin complex, beta-sheet shell regions"/>
    <property type="match status" value="1"/>
</dbReference>